<evidence type="ECO:0000313" key="2">
    <source>
        <dbReference type="EMBL" id="MDT9599301.1"/>
    </source>
</evidence>
<dbReference type="Proteomes" id="UP001259572">
    <property type="component" value="Unassembled WGS sequence"/>
</dbReference>
<dbReference type="SUPFAM" id="SSF141371">
    <property type="entry name" value="PilZ domain-like"/>
    <property type="match status" value="1"/>
</dbReference>
<name>A0ABU3Q7C9_9SPHN</name>
<accession>A0ABU3Q7C9</accession>
<keyword evidence="3" id="KW-1185">Reference proteome</keyword>
<organism evidence="2 3">
    <name type="scientific">Sphingosinicella rhizophila</name>
    <dbReference type="NCBI Taxonomy" id="3050082"/>
    <lineage>
        <taxon>Bacteria</taxon>
        <taxon>Pseudomonadati</taxon>
        <taxon>Pseudomonadota</taxon>
        <taxon>Alphaproteobacteria</taxon>
        <taxon>Sphingomonadales</taxon>
        <taxon>Sphingosinicellaceae</taxon>
        <taxon>Sphingosinicella</taxon>
    </lineage>
</organism>
<comment type="caution">
    <text evidence="2">The sequence shown here is derived from an EMBL/GenBank/DDBJ whole genome shotgun (WGS) entry which is preliminary data.</text>
</comment>
<dbReference type="Pfam" id="PF07238">
    <property type="entry name" value="PilZ"/>
    <property type="match status" value="1"/>
</dbReference>
<gene>
    <name evidence="2" type="ORF">RQX22_10100</name>
</gene>
<evidence type="ECO:0000313" key="3">
    <source>
        <dbReference type="Proteomes" id="UP001259572"/>
    </source>
</evidence>
<dbReference type="EMBL" id="JAVUPU010000004">
    <property type="protein sequence ID" value="MDT9599301.1"/>
    <property type="molecule type" value="Genomic_DNA"/>
</dbReference>
<sequence>MISVQLTPIRPERKFHRKNVSTVAGYRSGMIRATVEIADLSVAGLKIVTASPMSVGSRIWIRIPMLEPQECVIAWVDGCTAGCRFEKPLHPAVLDVLVQTHAAGR</sequence>
<evidence type="ECO:0000259" key="1">
    <source>
        <dbReference type="Pfam" id="PF07238"/>
    </source>
</evidence>
<feature type="domain" description="PilZ" evidence="1">
    <location>
        <begin position="13"/>
        <end position="95"/>
    </location>
</feature>
<protein>
    <submittedName>
        <fullName evidence="2">PilZ domain-containing protein</fullName>
    </submittedName>
</protein>
<proteinExistence type="predicted"/>
<reference evidence="2 3" key="1">
    <citation type="submission" date="2023-05" db="EMBL/GenBank/DDBJ databases">
        <authorList>
            <person name="Guo Y."/>
        </authorList>
    </citation>
    <scope>NUCLEOTIDE SEQUENCE [LARGE SCALE GENOMIC DNA]</scope>
    <source>
        <strain evidence="2 3">GR2756</strain>
    </source>
</reference>
<dbReference type="InterPro" id="IPR009875">
    <property type="entry name" value="PilZ_domain"/>
</dbReference>
<dbReference type="RefSeq" id="WP_315726082.1">
    <property type="nucleotide sequence ID" value="NZ_JAVUPU010000004.1"/>
</dbReference>